<evidence type="ECO:0000313" key="2">
    <source>
        <dbReference type="EMBL" id="QKS32239.1"/>
    </source>
</evidence>
<protein>
    <submittedName>
        <fullName evidence="1">Uncharacterized protein</fullName>
    </submittedName>
</protein>
<evidence type="ECO:0000313" key="1">
    <source>
        <dbReference type="EMBL" id="AST24245.1"/>
    </source>
</evidence>
<dbReference type="GeneID" id="37544027"/>
<gene>
    <name evidence="1" type="primary">orf116</name>
</gene>
<reference evidence="2" key="2">
    <citation type="journal article" date="2019" name="Mitochondrial DNA Part B Resour">
        <title>The complete mitogenome of Caulerpa lentillifera and its phylogenetic analysis.</title>
        <authorList>
            <person name="Jia X."/>
            <person name="Liu T."/>
            <person name="Wang X."/>
            <person name="Tang X."/>
            <person name="Jin Y."/>
        </authorList>
    </citation>
    <scope>NUCLEOTIDE SEQUENCE</scope>
</reference>
<dbReference type="RefSeq" id="YP_009504770.1">
    <property type="nucleotide sequence ID" value="NC_038217.1"/>
</dbReference>
<geneLocation type="mitochondrion" evidence="1"/>
<proteinExistence type="predicted"/>
<organism evidence="1">
    <name type="scientific">Caulerpa lentillifera</name>
    <dbReference type="NCBI Taxonomy" id="148947"/>
    <lineage>
        <taxon>Eukaryota</taxon>
        <taxon>Viridiplantae</taxon>
        <taxon>Chlorophyta</taxon>
        <taxon>core chlorophytes</taxon>
        <taxon>Ulvophyceae</taxon>
        <taxon>TCBD clade</taxon>
        <taxon>Bryopsidales</taxon>
        <taxon>Halimedineae</taxon>
        <taxon>Caulerpaceae</taxon>
        <taxon>Caulerpa</taxon>
    </lineage>
</organism>
<dbReference type="EMBL" id="MN201586">
    <property type="protein sequence ID" value="QKS32239.1"/>
    <property type="molecule type" value="Genomic_DNA"/>
</dbReference>
<keyword evidence="1" id="KW-0496">Mitochondrion</keyword>
<accession>A0A2Z2QLH0</accession>
<name>A0A2Z2QLH0_9CHLO</name>
<sequence>MRVTSCASMCAKGAWAKIVRSSFWLITRNTYVLVFAFLVKPQGFLFKENPGPHVIVLHRCLRTNGINQARSNQKVNNSKETYENLVRPPSEPKANAQLRCFCCVIRAVFSSGTMAA</sequence>
<reference evidence="1" key="1">
    <citation type="journal article" date="2018" name="Gene">
        <title>The complete mitochondrial genome of the Caulerpa lentillifera (Ulvophyceae, Chlorophyta): Sequence, genome content, organization structure and phylogenetic consideration.</title>
        <authorList>
            <person name="Zheng F."/>
            <person name="Liu H."/>
            <person name="Jiang M."/>
            <person name="Xu Z."/>
            <person name="Wang Z."/>
            <person name="Wang C."/>
            <person name="Du F."/>
            <person name="Shen Z."/>
            <person name="Wang B."/>
        </authorList>
    </citation>
    <scope>NUCLEOTIDE SEQUENCE</scope>
</reference>
<dbReference type="EMBL" id="KX761577">
    <property type="protein sequence ID" value="AST24245.1"/>
    <property type="molecule type" value="Genomic_DNA"/>
</dbReference>
<dbReference type="AlphaFoldDB" id="A0A2Z2QLH0"/>